<dbReference type="EMBL" id="LT629758">
    <property type="protein sequence ID" value="SDT03263.1"/>
    <property type="molecule type" value="Genomic_DNA"/>
</dbReference>
<gene>
    <name evidence="1" type="ORF">SAMN04489716_2311</name>
</gene>
<dbReference type="Proteomes" id="UP000198688">
    <property type="component" value="Chromosome I"/>
</dbReference>
<dbReference type="AlphaFoldDB" id="A0A1H1X1N9"/>
<dbReference type="RefSeq" id="WP_231954411.1">
    <property type="nucleotide sequence ID" value="NZ_BOMJ01000025.1"/>
</dbReference>
<evidence type="ECO:0000313" key="2">
    <source>
        <dbReference type="Proteomes" id="UP000198688"/>
    </source>
</evidence>
<dbReference type="Gene3D" id="3.30.1310.10">
    <property type="entry name" value="Nucleoid-associated protein YbaB-like domain"/>
    <property type="match status" value="1"/>
</dbReference>
<evidence type="ECO:0000313" key="1">
    <source>
        <dbReference type="EMBL" id="SDT03263.1"/>
    </source>
</evidence>
<dbReference type="SUPFAM" id="SSF82607">
    <property type="entry name" value="YbaB-like"/>
    <property type="match status" value="1"/>
</dbReference>
<keyword evidence="2" id="KW-1185">Reference proteome</keyword>
<sequence>MQPDLTAFAEQARQMQQRTVTAQTELEQSVVTDGTVTVVASGLGRTLAVRVEPGPGRA</sequence>
<name>A0A1H1X1N9_9ACTN</name>
<organism evidence="1 2">
    <name type="scientific">Actinoplanes derwentensis</name>
    <dbReference type="NCBI Taxonomy" id="113562"/>
    <lineage>
        <taxon>Bacteria</taxon>
        <taxon>Bacillati</taxon>
        <taxon>Actinomycetota</taxon>
        <taxon>Actinomycetes</taxon>
        <taxon>Micromonosporales</taxon>
        <taxon>Micromonosporaceae</taxon>
        <taxon>Actinoplanes</taxon>
    </lineage>
</organism>
<dbReference type="InterPro" id="IPR036894">
    <property type="entry name" value="YbaB-like_sf"/>
</dbReference>
<reference evidence="1 2" key="1">
    <citation type="submission" date="2016-10" db="EMBL/GenBank/DDBJ databases">
        <authorList>
            <person name="de Groot N.N."/>
        </authorList>
    </citation>
    <scope>NUCLEOTIDE SEQUENCE [LARGE SCALE GENOMIC DNA]</scope>
    <source>
        <strain evidence="1 2">DSM 43941</strain>
    </source>
</reference>
<evidence type="ECO:0008006" key="3">
    <source>
        <dbReference type="Google" id="ProtNLM"/>
    </source>
</evidence>
<accession>A0A1H1X1N9</accession>
<protein>
    <recommendedName>
        <fullName evidence="3">YbaB/EbfC DNA-binding family protein</fullName>
    </recommendedName>
</protein>
<dbReference type="STRING" id="113562.SAMN04489716_2311"/>
<proteinExistence type="predicted"/>